<sequence length="477" mass="53784">MKRRAEDQGDNALKKNKITDSASGDDGADSGSVFSGADSTIASTVRPTQTAPATTITASTRASRKFPSDLKTIPCTFPGCDKTFNRPARLTAHLRSHTNDRAFRCPYEGCGKDYLEEKHLAQHIKGTHTHEKRYTCEVPDCGKSFVTATRLRRHAAVHEGAERFRCRDYEGCNQSFRKHQTLQRHIRTVHLGESAFVCNNGGCKSGFDTAGALRRHIQREHGELKFWCDECAKEEDDDGESHRVGFTTMALLENHMKREHIACPFCDAKCRSDSHLEKHIDMLHSGTSLEERKTVPCEWEGCNKTFTRKSNLYTHIRTAHQGMRFKCGEVDTFGVEDITDWNWQEEGCGQEFYSKSKLEEHIRFVHLGRRRPPKTYTISTELPDPNELMGVVSKYSVLCTVEGCPARFVRHSELDKHMQNEHADMVVSAFPVDPLLELGGPAWSGMGEGDADQQGYDWGAEIVKLNHDFGNDDSILI</sequence>
<evidence type="ECO:0000256" key="9">
    <source>
        <dbReference type="SAM" id="MobiDB-lite"/>
    </source>
</evidence>
<feature type="domain" description="C2H2-type" evidence="10">
    <location>
        <begin position="295"/>
        <end position="325"/>
    </location>
</feature>
<feature type="domain" description="C2H2-type" evidence="10">
    <location>
        <begin position="343"/>
        <end position="371"/>
    </location>
</feature>
<evidence type="ECO:0000256" key="7">
    <source>
        <dbReference type="ARBA" id="ARBA00023242"/>
    </source>
</evidence>
<dbReference type="PANTHER" id="PTHR46179:SF13">
    <property type="entry name" value="C2H2-TYPE DOMAIN-CONTAINING PROTEIN"/>
    <property type="match status" value="1"/>
</dbReference>
<evidence type="ECO:0000313" key="11">
    <source>
        <dbReference type="EMBL" id="KAK1751773.1"/>
    </source>
</evidence>
<protein>
    <recommendedName>
        <fullName evidence="10">C2H2-type domain-containing protein</fullName>
    </recommendedName>
</protein>
<feature type="domain" description="C2H2-type" evidence="10">
    <location>
        <begin position="134"/>
        <end position="163"/>
    </location>
</feature>
<reference evidence="11" key="1">
    <citation type="submission" date="2023-06" db="EMBL/GenBank/DDBJ databases">
        <title>Genome-scale phylogeny and comparative genomics of the fungal order Sordariales.</title>
        <authorList>
            <consortium name="Lawrence Berkeley National Laboratory"/>
            <person name="Hensen N."/>
            <person name="Bonometti L."/>
            <person name="Westerberg I."/>
            <person name="Brannstrom I.O."/>
            <person name="Guillou S."/>
            <person name="Cros-Aarteil S."/>
            <person name="Calhoun S."/>
            <person name="Haridas S."/>
            <person name="Kuo A."/>
            <person name="Mondo S."/>
            <person name="Pangilinan J."/>
            <person name="Riley R."/>
            <person name="Labutti K."/>
            <person name="Andreopoulos B."/>
            <person name="Lipzen A."/>
            <person name="Chen C."/>
            <person name="Yanf M."/>
            <person name="Daum C."/>
            <person name="Ng V."/>
            <person name="Clum A."/>
            <person name="Steindorff A."/>
            <person name="Ohm R."/>
            <person name="Martin F."/>
            <person name="Silar P."/>
            <person name="Natvig D."/>
            <person name="Lalanne C."/>
            <person name="Gautier V."/>
            <person name="Ament-Velasquez S.L."/>
            <person name="Kruys A."/>
            <person name="Hutchinson M.I."/>
            <person name="Powell A.J."/>
            <person name="Barry K."/>
            <person name="Miller A.N."/>
            <person name="Grigoriev I.V."/>
            <person name="Debuchy R."/>
            <person name="Gladieux P."/>
            <person name="Thoren M.H."/>
            <person name="Johannesson H."/>
        </authorList>
    </citation>
    <scope>NUCLEOTIDE SEQUENCE</scope>
    <source>
        <strain evidence="11">PSN4</strain>
    </source>
</reference>
<keyword evidence="12" id="KW-1185">Reference proteome</keyword>
<gene>
    <name evidence="11" type="ORF">QBC47DRAFT_329518</name>
</gene>
<name>A0AAJ0B7E1_9PEZI</name>
<dbReference type="GO" id="GO:0006357">
    <property type="term" value="P:regulation of transcription by RNA polymerase II"/>
    <property type="evidence" value="ECO:0007669"/>
    <property type="project" value="TreeGrafter"/>
</dbReference>
<evidence type="ECO:0000259" key="10">
    <source>
        <dbReference type="PROSITE" id="PS50157"/>
    </source>
</evidence>
<comment type="caution">
    <text evidence="11">The sequence shown here is derived from an EMBL/GenBank/DDBJ whole genome shotgun (WGS) entry which is preliminary data.</text>
</comment>
<organism evidence="11 12">
    <name type="scientific">Echria macrotheca</name>
    <dbReference type="NCBI Taxonomy" id="438768"/>
    <lineage>
        <taxon>Eukaryota</taxon>
        <taxon>Fungi</taxon>
        <taxon>Dikarya</taxon>
        <taxon>Ascomycota</taxon>
        <taxon>Pezizomycotina</taxon>
        <taxon>Sordariomycetes</taxon>
        <taxon>Sordariomycetidae</taxon>
        <taxon>Sordariales</taxon>
        <taxon>Schizotheciaceae</taxon>
        <taxon>Echria</taxon>
    </lineage>
</organism>
<feature type="compositionally biased region" description="Low complexity" evidence="9">
    <location>
        <begin position="46"/>
        <end position="61"/>
    </location>
</feature>
<feature type="domain" description="C2H2-type" evidence="10">
    <location>
        <begin position="103"/>
        <end position="133"/>
    </location>
</feature>
<keyword evidence="2" id="KW-0479">Metal-binding</keyword>
<feature type="region of interest" description="Disordered" evidence="9">
    <location>
        <begin position="1"/>
        <end position="63"/>
    </location>
</feature>
<dbReference type="PROSITE" id="PS50157">
    <property type="entry name" value="ZINC_FINGER_C2H2_2"/>
    <property type="match status" value="6"/>
</dbReference>
<dbReference type="GO" id="GO:0008270">
    <property type="term" value="F:zinc ion binding"/>
    <property type="evidence" value="ECO:0007669"/>
    <property type="project" value="UniProtKB-KW"/>
</dbReference>
<keyword evidence="7" id="KW-0539">Nucleus</keyword>
<evidence type="ECO:0000256" key="2">
    <source>
        <dbReference type="ARBA" id="ARBA00022723"/>
    </source>
</evidence>
<dbReference type="Proteomes" id="UP001239445">
    <property type="component" value="Unassembled WGS sequence"/>
</dbReference>
<dbReference type="EMBL" id="MU839841">
    <property type="protein sequence ID" value="KAK1751773.1"/>
    <property type="molecule type" value="Genomic_DNA"/>
</dbReference>
<keyword evidence="4" id="KW-0862">Zinc</keyword>
<proteinExistence type="predicted"/>
<evidence type="ECO:0000256" key="1">
    <source>
        <dbReference type="ARBA" id="ARBA00004123"/>
    </source>
</evidence>
<dbReference type="InterPro" id="IPR013087">
    <property type="entry name" value="Znf_C2H2_type"/>
</dbReference>
<evidence type="ECO:0000256" key="6">
    <source>
        <dbReference type="ARBA" id="ARBA00023163"/>
    </source>
</evidence>
<feature type="domain" description="C2H2-type" evidence="10">
    <location>
        <begin position="73"/>
        <end position="102"/>
    </location>
</feature>
<evidence type="ECO:0000256" key="5">
    <source>
        <dbReference type="ARBA" id="ARBA00023015"/>
    </source>
</evidence>
<dbReference type="AlphaFoldDB" id="A0AAJ0B7E1"/>
<dbReference type="SUPFAM" id="SSF57667">
    <property type="entry name" value="beta-beta-alpha zinc fingers"/>
    <property type="match status" value="4"/>
</dbReference>
<evidence type="ECO:0000313" key="12">
    <source>
        <dbReference type="Proteomes" id="UP001239445"/>
    </source>
</evidence>
<keyword evidence="6" id="KW-0804">Transcription</keyword>
<dbReference type="Gene3D" id="3.30.160.60">
    <property type="entry name" value="Classic Zinc Finger"/>
    <property type="match status" value="7"/>
</dbReference>
<dbReference type="SMART" id="SM00355">
    <property type="entry name" value="ZnF_C2H2"/>
    <property type="match status" value="10"/>
</dbReference>
<feature type="domain" description="C2H2-type" evidence="10">
    <location>
        <begin position="164"/>
        <end position="195"/>
    </location>
</feature>
<keyword evidence="3 8" id="KW-0863">Zinc-finger</keyword>
<feature type="compositionally biased region" description="Low complexity" evidence="9">
    <location>
        <begin position="20"/>
        <end position="39"/>
    </location>
</feature>
<evidence type="ECO:0000256" key="4">
    <source>
        <dbReference type="ARBA" id="ARBA00022833"/>
    </source>
</evidence>
<evidence type="ECO:0000256" key="3">
    <source>
        <dbReference type="ARBA" id="ARBA00022771"/>
    </source>
</evidence>
<dbReference type="GO" id="GO:0005634">
    <property type="term" value="C:nucleus"/>
    <property type="evidence" value="ECO:0007669"/>
    <property type="project" value="UniProtKB-SubCell"/>
</dbReference>
<accession>A0AAJ0B7E1</accession>
<dbReference type="InterPro" id="IPR051061">
    <property type="entry name" value="Zinc_finger_trans_reg"/>
</dbReference>
<keyword evidence="5" id="KW-0805">Transcription regulation</keyword>
<dbReference type="InterPro" id="IPR036236">
    <property type="entry name" value="Znf_C2H2_sf"/>
</dbReference>
<comment type="subcellular location">
    <subcellularLocation>
        <location evidence="1">Nucleus</location>
    </subcellularLocation>
</comment>
<evidence type="ECO:0000256" key="8">
    <source>
        <dbReference type="PROSITE-ProRule" id="PRU00042"/>
    </source>
</evidence>
<dbReference type="PANTHER" id="PTHR46179">
    <property type="entry name" value="ZINC FINGER PROTEIN"/>
    <property type="match status" value="1"/>
</dbReference>
<dbReference type="Pfam" id="PF00096">
    <property type="entry name" value="zf-C2H2"/>
    <property type="match status" value="4"/>
</dbReference>
<dbReference type="PROSITE" id="PS00028">
    <property type="entry name" value="ZINC_FINGER_C2H2_1"/>
    <property type="match status" value="6"/>
</dbReference>